<dbReference type="Pfam" id="PF10824">
    <property type="entry name" value="T7SS_ESX_EspC"/>
    <property type="match status" value="1"/>
</dbReference>
<accession>A0ABT1IN86</accession>
<sequence>MSAAKGCGPVGDGFQVDPRELRGYSGMLERVAGQFTAVEGHARAKGGDTAGFTGLLQLLVPAVSGVVDLYGDTLTFANRKITEVKKSLDEAAKAYEDSDRAGTIGINGAGRGLDSVHAPTVRGGAR</sequence>
<dbReference type="InterPro" id="IPR022536">
    <property type="entry name" value="EspC"/>
</dbReference>
<evidence type="ECO:0000313" key="2">
    <source>
        <dbReference type="Proteomes" id="UP001205185"/>
    </source>
</evidence>
<gene>
    <name evidence="1" type="ORF">LV75_006480</name>
</gene>
<protein>
    <submittedName>
        <fullName evidence="1">Excreted virulence factor EspC, type VII ESX diderm</fullName>
    </submittedName>
</protein>
<comment type="caution">
    <text evidence="1">The sequence shown here is derived from an EMBL/GenBank/DDBJ whole genome shotgun (WGS) entry which is preliminary data.</text>
</comment>
<evidence type="ECO:0000313" key="1">
    <source>
        <dbReference type="EMBL" id="MCP2273948.1"/>
    </source>
</evidence>
<keyword evidence="2" id="KW-1185">Reference proteome</keyword>
<dbReference type="Proteomes" id="UP001205185">
    <property type="component" value="Unassembled WGS sequence"/>
</dbReference>
<organism evidence="1 2">
    <name type="scientific">Actinokineospora diospyrosa</name>
    <dbReference type="NCBI Taxonomy" id="103728"/>
    <lineage>
        <taxon>Bacteria</taxon>
        <taxon>Bacillati</taxon>
        <taxon>Actinomycetota</taxon>
        <taxon>Actinomycetes</taxon>
        <taxon>Pseudonocardiales</taxon>
        <taxon>Pseudonocardiaceae</taxon>
        <taxon>Actinokineospora</taxon>
    </lineage>
</organism>
<proteinExistence type="predicted"/>
<reference evidence="1 2" key="1">
    <citation type="submission" date="2022-06" db="EMBL/GenBank/DDBJ databases">
        <title>Genomic Encyclopedia of Archaeal and Bacterial Type Strains, Phase II (KMG-II): from individual species to whole genera.</title>
        <authorList>
            <person name="Goeker M."/>
        </authorList>
    </citation>
    <scope>NUCLEOTIDE SEQUENCE [LARGE SCALE GENOMIC DNA]</scope>
    <source>
        <strain evidence="1 2">DSM 44255</strain>
    </source>
</reference>
<dbReference type="EMBL" id="JAMTCO010000019">
    <property type="protein sequence ID" value="MCP2273948.1"/>
    <property type="molecule type" value="Genomic_DNA"/>
</dbReference>
<name>A0ABT1IN86_9PSEU</name>